<evidence type="ECO:0000256" key="4">
    <source>
        <dbReference type="ARBA" id="ARBA00022729"/>
    </source>
</evidence>
<dbReference type="Pfam" id="PF00593">
    <property type="entry name" value="TonB_dep_Rec_b-barrel"/>
    <property type="match status" value="1"/>
</dbReference>
<dbReference type="GO" id="GO:0015344">
    <property type="term" value="F:siderophore uptake transmembrane transporter activity"/>
    <property type="evidence" value="ECO:0007669"/>
    <property type="project" value="TreeGrafter"/>
</dbReference>
<name>A0A381QGF7_9ZZZZ</name>
<reference evidence="11" key="1">
    <citation type="submission" date="2018-05" db="EMBL/GenBank/DDBJ databases">
        <authorList>
            <person name="Lanie J.A."/>
            <person name="Ng W.-L."/>
            <person name="Kazmierczak K.M."/>
            <person name="Andrzejewski T.M."/>
            <person name="Davidsen T.M."/>
            <person name="Wayne K.J."/>
            <person name="Tettelin H."/>
            <person name="Glass J.I."/>
            <person name="Rusch D."/>
            <person name="Podicherti R."/>
            <person name="Tsui H.-C.T."/>
            <person name="Winkler M.E."/>
        </authorList>
    </citation>
    <scope>NUCLEOTIDE SEQUENCE</scope>
</reference>
<dbReference type="Gene3D" id="2.60.40.1120">
    <property type="entry name" value="Carboxypeptidase-like, regulatory domain"/>
    <property type="match status" value="1"/>
</dbReference>
<dbReference type="InterPro" id="IPR039426">
    <property type="entry name" value="TonB-dep_rcpt-like"/>
</dbReference>
<dbReference type="Pfam" id="PF13715">
    <property type="entry name" value="CarbopepD_reg_2"/>
    <property type="match status" value="1"/>
</dbReference>
<dbReference type="Gene3D" id="2.40.170.20">
    <property type="entry name" value="TonB-dependent receptor, beta-barrel domain"/>
    <property type="match status" value="1"/>
</dbReference>
<evidence type="ECO:0000256" key="8">
    <source>
        <dbReference type="ARBA" id="ARBA00023237"/>
    </source>
</evidence>
<keyword evidence="7" id="KW-0675">Receptor</keyword>
<evidence type="ECO:0000259" key="10">
    <source>
        <dbReference type="Pfam" id="PF07715"/>
    </source>
</evidence>
<dbReference type="PROSITE" id="PS52016">
    <property type="entry name" value="TONB_DEPENDENT_REC_3"/>
    <property type="match status" value="1"/>
</dbReference>
<evidence type="ECO:0008006" key="12">
    <source>
        <dbReference type="Google" id="ProtNLM"/>
    </source>
</evidence>
<evidence type="ECO:0000256" key="7">
    <source>
        <dbReference type="ARBA" id="ARBA00023170"/>
    </source>
</evidence>
<keyword evidence="4" id="KW-0732">Signal</keyword>
<keyword evidence="8" id="KW-0998">Cell outer membrane</keyword>
<dbReference type="SUPFAM" id="SSF56935">
    <property type="entry name" value="Porins"/>
    <property type="match status" value="1"/>
</dbReference>
<dbReference type="InterPro" id="IPR012910">
    <property type="entry name" value="Plug_dom"/>
</dbReference>
<evidence type="ECO:0000256" key="5">
    <source>
        <dbReference type="ARBA" id="ARBA00023077"/>
    </source>
</evidence>
<dbReference type="GO" id="GO:0009279">
    <property type="term" value="C:cell outer membrane"/>
    <property type="evidence" value="ECO:0007669"/>
    <property type="project" value="UniProtKB-SubCell"/>
</dbReference>
<dbReference type="Gene3D" id="2.170.130.10">
    <property type="entry name" value="TonB-dependent receptor, plug domain"/>
    <property type="match status" value="1"/>
</dbReference>
<dbReference type="InterPro" id="IPR008969">
    <property type="entry name" value="CarboxyPept-like_regulatory"/>
</dbReference>
<keyword evidence="3" id="KW-0812">Transmembrane</keyword>
<dbReference type="InterPro" id="IPR036942">
    <property type="entry name" value="Beta-barrel_TonB_sf"/>
</dbReference>
<dbReference type="PANTHER" id="PTHR30069:SF29">
    <property type="entry name" value="HEMOGLOBIN AND HEMOGLOBIN-HAPTOGLOBIN-BINDING PROTEIN 1-RELATED"/>
    <property type="match status" value="1"/>
</dbReference>
<gene>
    <name evidence="11" type="ORF">METZ01_LOCUS30932</name>
</gene>
<organism evidence="11">
    <name type="scientific">marine metagenome</name>
    <dbReference type="NCBI Taxonomy" id="408172"/>
    <lineage>
        <taxon>unclassified sequences</taxon>
        <taxon>metagenomes</taxon>
        <taxon>ecological metagenomes</taxon>
    </lineage>
</organism>
<keyword evidence="5" id="KW-0798">TonB box</keyword>
<accession>A0A381QGF7</accession>
<dbReference type="InterPro" id="IPR037066">
    <property type="entry name" value="Plug_dom_sf"/>
</dbReference>
<keyword evidence="6" id="KW-0472">Membrane</keyword>
<evidence type="ECO:0000256" key="2">
    <source>
        <dbReference type="ARBA" id="ARBA00022448"/>
    </source>
</evidence>
<dbReference type="Pfam" id="PF07715">
    <property type="entry name" value="Plug"/>
    <property type="match status" value="1"/>
</dbReference>
<dbReference type="GO" id="GO:0044718">
    <property type="term" value="P:siderophore transmembrane transport"/>
    <property type="evidence" value="ECO:0007669"/>
    <property type="project" value="TreeGrafter"/>
</dbReference>
<dbReference type="EMBL" id="UINC01001339">
    <property type="protein sequence ID" value="SUZ78078.1"/>
    <property type="molecule type" value="Genomic_DNA"/>
</dbReference>
<evidence type="ECO:0000256" key="3">
    <source>
        <dbReference type="ARBA" id="ARBA00022692"/>
    </source>
</evidence>
<feature type="domain" description="TonB-dependent receptor plug" evidence="10">
    <location>
        <begin position="120"/>
        <end position="228"/>
    </location>
</feature>
<evidence type="ECO:0000256" key="6">
    <source>
        <dbReference type="ARBA" id="ARBA00023136"/>
    </source>
</evidence>
<evidence type="ECO:0000256" key="1">
    <source>
        <dbReference type="ARBA" id="ARBA00004571"/>
    </source>
</evidence>
<comment type="subcellular location">
    <subcellularLocation>
        <location evidence="1">Cell outer membrane</location>
        <topology evidence="1">Multi-pass membrane protein</topology>
    </subcellularLocation>
</comment>
<protein>
    <recommendedName>
        <fullName evidence="12">TonB-dependent receptor plug domain-containing protein</fullName>
    </recommendedName>
</protein>
<dbReference type="AlphaFoldDB" id="A0A381QGF7"/>
<dbReference type="InterPro" id="IPR000531">
    <property type="entry name" value="Beta-barrel_TonB"/>
</dbReference>
<dbReference type="SUPFAM" id="SSF49464">
    <property type="entry name" value="Carboxypeptidase regulatory domain-like"/>
    <property type="match status" value="1"/>
</dbReference>
<evidence type="ECO:0000259" key="9">
    <source>
        <dbReference type="Pfam" id="PF00593"/>
    </source>
</evidence>
<evidence type="ECO:0000313" key="11">
    <source>
        <dbReference type="EMBL" id="SUZ78078.1"/>
    </source>
</evidence>
<dbReference type="PANTHER" id="PTHR30069">
    <property type="entry name" value="TONB-DEPENDENT OUTER MEMBRANE RECEPTOR"/>
    <property type="match status" value="1"/>
</dbReference>
<sequence length="921" mass="100469">MNNFVKKLIYLFLVLFTISNLSFSQGITVSGSVSDENGALIGVNILVKGKVLGTISDRDGNYTLDVNETPLTLIFSIVGYKTQEIDVSSSTSNLDVEMSEDILLGNEVVVSASRIEQSILEAPVTIEKMDLLEIQNAATADFVDQLEHIKGVKVSRGSLNFAAINTRGFSTDANTRFVQLVDGMDTSAPLLNFPTGNLVGVNPLDIESIEIIPGASSALYGPNAYNGTMLMTSKNPFEYQGLSVQVMQGFTQSARGGNEKHPLSKYNIRYSKAFNDKLAIKVNFAYDLSEDWIANDYTTDAANTFSTVDLTGQPNFNGLNLHGDETPIVLPVGALAGSQYASFGVLNLRRTGFPEESLILDNGANNMKYDITVNYRLNDNLEASVLYRKGGGSTIYTGTQKYALRDFGQEFYKFSLKSDKLDLKVWQSVTDAGNSYNLGALGALMNEGFSPSVTSWVPTYLQTYVVTMQGYTPYPAGNSVVAHQVARAQADAAIPAIGSAEYNAVRDQVIAGKFQSGGASFTDNSKSTNGEISYKAADWLLVGANYRNYGIFTDGTVFNEDPDGDGVNERIHISEWGTYAQVNTDIVDGLNFTGSLRYDKNENYDGSFTPRIALVYSFGKASNIRASYQTGFRNPDTQNQYIFFPTGTVTLLGTAKANAERYGIMEGGAWSGSSYTAYLNSGGSLDASGTPIGGNPALLQEAYVDYITPERLKAFEFGYKGIIGDAVLADINYHKTYYTDMFGGVVVNSKNPATHAGQTLAPGYGWSLGSNANDEVESWGIGVGLTFDLGMGYKLTGNYNHLEQEINYASEQSTFLSYFNTPENMYTFTMANREVFKNFGFSASLRFQDEFLYESTFANMTIPAYGSLDAQINYKIESLKTILKLGGNHIGIGNNDYRSRSGGPFIGKTFYLSLTFDEFLN</sequence>
<keyword evidence="2" id="KW-0813">Transport</keyword>
<feature type="domain" description="TonB-dependent receptor-like beta-barrel" evidence="9">
    <location>
        <begin position="399"/>
        <end position="877"/>
    </location>
</feature>
<proteinExistence type="predicted"/>